<dbReference type="InterPro" id="IPR025948">
    <property type="entry name" value="HTH-like_dom"/>
</dbReference>
<dbReference type="PANTHER" id="PTHR46889">
    <property type="entry name" value="TRANSPOSASE INSF FOR INSERTION SEQUENCE IS3B-RELATED"/>
    <property type="match status" value="1"/>
</dbReference>
<proteinExistence type="predicted"/>
<dbReference type="EMBL" id="JADPKZ010000008">
    <property type="protein sequence ID" value="MBF8376321.1"/>
    <property type="molecule type" value="Genomic_DNA"/>
</dbReference>
<evidence type="ECO:0000259" key="2">
    <source>
        <dbReference type="Pfam" id="PF13276"/>
    </source>
</evidence>
<dbReference type="Pfam" id="PF13276">
    <property type="entry name" value="HTH_21"/>
    <property type="match status" value="1"/>
</dbReference>
<dbReference type="PANTHER" id="PTHR46889:SF4">
    <property type="entry name" value="TRANSPOSASE INSO FOR INSERTION SEQUENCE ELEMENT IS911B-RELATED"/>
    <property type="match status" value="1"/>
</dbReference>
<feature type="region of interest" description="Disordered" evidence="1">
    <location>
        <begin position="105"/>
        <end position="125"/>
    </location>
</feature>
<dbReference type="InterPro" id="IPR050900">
    <property type="entry name" value="Transposase_IS3/IS150/IS904"/>
</dbReference>
<evidence type="ECO:0000313" key="3">
    <source>
        <dbReference type="EMBL" id="MBF8376321.1"/>
    </source>
</evidence>
<gene>
    <name evidence="3" type="ORF">IW967_00215</name>
</gene>
<reference evidence="3 4" key="1">
    <citation type="submission" date="2020-11" db="EMBL/GenBank/DDBJ databases">
        <title>Genomic insight of Alicyclobacillus mali FL 18 reveals a new arsenic-resistant strain, with potential in environmental biotechnology.</title>
        <authorList>
            <person name="Fiorentino G."/>
            <person name="Gallo G."/>
            <person name="Aulitto M."/>
        </authorList>
    </citation>
    <scope>NUCLEOTIDE SEQUENCE [LARGE SCALE GENOMIC DNA]</scope>
    <source>
        <strain evidence="3 4">FL 18</strain>
    </source>
</reference>
<feature type="compositionally biased region" description="Polar residues" evidence="1">
    <location>
        <begin position="111"/>
        <end position="125"/>
    </location>
</feature>
<name>A0ABS0EYE9_9BACL</name>
<evidence type="ECO:0000313" key="4">
    <source>
        <dbReference type="Proteomes" id="UP000642910"/>
    </source>
</evidence>
<accession>A0ABS0EYE9</accession>
<organism evidence="3 4">
    <name type="scientific">Alicyclobacillus mali</name>
    <name type="common">ex Roth et al. 2021</name>
    <dbReference type="NCBI Taxonomy" id="1123961"/>
    <lineage>
        <taxon>Bacteria</taxon>
        <taxon>Bacillati</taxon>
        <taxon>Bacillota</taxon>
        <taxon>Bacilli</taxon>
        <taxon>Bacillales</taxon>
        <taxon>Alicyclobacillaceae</taxon>
        <taxon>Alicyclobacillus</taxon>
    </lineage>
</organism>
<comment type="caution">
    <text evidence="3">The sequence shown here is derived from an EMBL/GenBank/DDBJ whole genome shotgun (WGS) entry which is preliminary data.</text>
</comment>
<evidence type="ECO:0000256" key="1">
    <source>
        <dbReference type="SAM" id="MobiDB-lite"/>
    </source>
</evidence>
<sequence length="125" mass="15166">MYAWIHKHRSEFPVQKMCKVLGVSRSGYYAWRERPESLRSKRRKRRIRRIHELFLQSRRLYGKITVLLRRDEERIAQKTVARLMRDHGLRSRSENWCTSRDFGRELRRSDGSSSTLYASTKRQPI</sequence>
<feature type="domain" description="HTH-like" evidence="2">
    <location>
        <begin position="43"/>
        <end position="93"/>
    </location>
</feature>
<dbReference type="Proteomes" id="UP000642910">
    <property type="component" value="Unassembled WGS sequence"/>
</dbReference>
<keyword evidence="4" id="KW-1185">Reference proteome</keyword>
<protein>
    <submittedName>
        <fullName evidence="3">Transposase</fullName>
    </submittedName>
</protein>